<protein>
    <submittedName>
        <fullName evidence="1">Uncharacterized protein</fullName>
    </submittedName>
</protein>
<accession>A0A4C1Z2R9</accession>
<reference evidence="1 2" key="1">
    <citation type="journal article" date="2019" name="Commun. Biol.">
        <title>The bagworm genome reveals a unique fibroin gene that provides high tensile strength.</title>
        <authorList>
            <person name="Kono N."/>
            <person name="Nakamura H."/>
            <person name="Ohtoshi R."/>
            <person name="Tomita M."/>
            <person name="Numata K."/>
            <person name="Arakawa K."/>
        </authorList>
    </citation>
    <scope>NUCLEOTIDE SEQUENCE [LARGE SCALE GENOMIC DNA]</scope>
</reference>
<proteinExistence type="predicted"/>
<dbReference type="EMBL" id="BGZK01001497">
    <property type="protein sequence ID" value="GBP81149.1"/>
    <property type="molecule type" value="Genomic_DNA"/>
</dbReference>
<evidence type="ECO:0000313" key="2">
    <source>
        <dbReference type="Proteomes" id="UP000299102"/>
    </source>
</evidence>
<dbReference type="OrthoDB" id="7480776at2759"/>
<keyword evidence="2" id="KW-1185">Reference proteome</keyword>
<evidence type="ECO:0000313" key="1">
    <source>
        <dbReference type="EMBL" id="GBP81149.1"/>
    </source>
</evidence>
<comment type="caution">
    <text evidence="1">The sequence shown here is derived from an EMBL/GenBank/DDBJ whole genome shotgun (WGS) entry which is preliminary data.</text>
</comment>
<name>A0A4C1Z2R9_EUMVA</name>
<sequence>MLQTGKTNTQEESSSEEEYYCVVCMSAYPESRPRENGYNAQYVKCSMKNAQRVARTPQHNIIQRTTSSKLTVNDLKDPYSIWHKYLDEDMLQVVVKWTNES</sequence>
<dbReference type="AlphaFoldDB" id="A0A4C1Z2R9"/>
<gene>
    <name evidence="1" type="ORF">EVAR_88248_1</name>
</gene>
<dbReference type="Proteomes" id="UP000299102">
    <property type="component" value="Unassembled WGS sequence"/>
</dbReference>
<organism evidence="1 2">
    <name type="scientific">Eumeta variegata</name>
    <name type="common">Bagworm moth</name>
    <name type="synonym">Eumeta japonica</name>
    <dbReference type="NCBI Taxonomy" id="151549"/>
    <lineage>
        <taxon>Eukaryota</taxon>
        <taxon>Metazoa</taxon>
        <taxon>Ecdysozoa</taxon>
        <taxon>Arthropoda</taxon>
        <taxon>Hexapoda</taxon>
        <taxon>Insecta</taxon>
        <taxon>Pterygota</taxon>
        <taxon>Neoptera</taxon>
        <taxon>Endopterygota</taxon>
        <taxon>Lepidoptera</taxon>
        <taxon>Glossata</taxon>
        <taxon>Ditrysia</taxon>
        <taxon>Tineoidea</taxon>
        <taxon>Psychidae</taxon>
        <taxon>Oiketicinae</taxon>
        <taxon>Eumeta</taxon>
    </lineage>
</organism>